<dbReference type="PROSITE" id="PS50157">
    <property type="entry name" value="ZINC_FINGER_C2H2_2"/>
    <property type="match status" value="3"/>
</dbReference>
<dbReference type="FunFam" id="3.30.160.60:FF:000018">
    <property type="entry name" value="Krueppel-like factor 15"/>
    <property type="match status" value="1"/>
</dbReference>
<keyword evidence="3" id="KW-0677">Repeat</keyword>
<dbReference type="GO" id="GO:0000978">
    <property type="term" value="F:RNA polymerase II cis-regulatory region sequence-specific DNA binding"/>
    <property type="evidence" value="ECO:0007669"/>
    <property type="project" value="TreeGrafter"/>
</dbReference>
<dbReference type="InParanoid" id="A0A212FAS9"/>
<dbReference type="eggNOG" id="KOG1721">
    <property type="taxonomic scope" value="Eukaryota"/>
</dbReference>
<evidence type="ECO:0000256" key="1">
    <source>
        <dbReference type="ARBA" id="ARBA00004123"/>
    </source>
</evidence>
<dbReference type="PANTHER" id="PTHR23235">
    <property type="entry name" value="KRUEPPEL-LIKE TRANSCRIPTION FACTOR"/>
    <property type="match status" value="1"/>
</dbReference>
<evidence type="ECO:0000256" key="2">
    <source>
        <dbReference type="ARBA" id="ARBA00022723"/>
    </source>
</evidence>
<dbReference type="FunFam" id="3.30.160.60:FF:000337">
    <property type="entry name" value="Zinc finger and BTB domain containing 41"/>
    <property type="match status" value="1"/>
</dbReference>
<gene>
    <name evidence="9" type="ORF">KGM_202502</name>
</gene>
<feature type="domain" description="C2H2-type" evidence="8">
    <location>
        <begin position="183"/>
        <end position="212"/>
    </location>
</feature>
<keyword evidence="5" id="KW-0862">Zinc</keyword>
<dbReference type="Gene3D" id="3.30.160.60">
    <property type="entry name" value="Classic Zinc Finger"/>
    <property type="match status" value="3"/>
</dbReference>
<evidence type="ECO:0000259" key="8">
    <source>
        <dbReference type="PROSITE" id="PS50157"/>
    </source>
</evidence>
<dbReference type="Pfam" id="PF00096">
    <property type="entry name" value="zf-C2H2"/>
    <property type="match status" value="3"/>
</dbReference>
<evidence type="ECO:0000256" key="5">
    <source>
        <dbReference type="ARBA" id="ARBA00022833"/>
    </source>
</evidence>
<evidence type="ECO:0000256" key="6">
    <source>
        <dbReference type="ARBA" id="ARBA00023242"/>
    </source>
</evidence>
<evidence type="ECO:0000256" key="3">
    <source>
        <dbReference type="ARBA" id="ARBA00022737"/>
    </source>
</evidence>
<reference evidence="9 10" key="1">
    <citation type="journal article" date="2011" name="Cell">
        <title>The monarch butterfly genome yields insights into long-distance migration.</title>
        <authorList>
            <person name="Zhan S."/>
            <person name="Merlin C."/>
            <person name="Boore J.L."/>
            <person name="Reppert S.M."/>
        </authorList>
    </citation>
    <scope>NUCLEOTIDE SEQUENCE [LARGE SCALE GENOMIC DNA]</scope>
    <source>
        <strain evidence="9">F-2</strain>
    </source>
</reference>
<dbReference type="PROSITE" id="PS00028">
    <property type="entry name" value="ZINC_FINGER_C2H2_1"/>
    <property type="match status" value="3"/>
</dbReference>
<dbReference type="EMBL" id="AGBW02009427">
    <property type="protein sequence ID" value="OWR50844.1"/>
    <property type="molecule type" value="Genomic_DNA"/>
</dbReference>
<comment type="subcellular location">
    <subcellularLocation>
        <location evidence="1">Nucleus</location>
    </subcellularLocation>
</comment>
<evidence type="ECO:0000313" key="10">
    <source>
        <dbReference type="Proteomes" id="UP000007151"/>
    </source>
</evidence>
<feature type="domain" description="C2H2-type" evidence="8">
    <location>
        <begin position="243"/>
        <end position="270"/>
    </location>
</feature>
<keyword evidence="4 7" id="KW-0863">Zinc-finger</keyword>
<dbReference type="GO" id="GO:0005634">
    <property type="term" value="C:nucleus"/>
    <property type="evidence" value="ECO:0007669"/>
    <property type="project" value="UniProtKB-SubCell"/>
</dbReference>
<keyword evidence="10" id="KW-1185">Reference proteome</keyword>
<keyword evidence="6" id="KW-0539">Nucleus</keyword>
<dbReference type="SMART" id="SM00355">
    <property type="entry name" value="ZnF_C2H2"/>
    <property type="match status" value="3"/>
</dbReference>
<dbReference type="AlphaFoldDB" id="A0A212FAS9"/>
<keyword evidence="2" id="KW-0479">Metal-binding</keyword>
<feature type="domain" description="C2H2-type" evidence="8">
    <location>
        <begin position="213"/>
        <end position="242"/>
    </location>
</feature>
<dbReference type="InterPro" id="IPR036236">
    <property type="entry name" value="Znf_C2H2_sf"/>
</dbReference>
<evidence type="ECO:0000256" key="4">
    <source>
        <dbReference type="ARBA" id="ARBA00022771"/>
    </source>
</evidence>
<dbReference type="Proteomes" id="UP000007151">
    <property type="component" value="Unassembled WGS sequence"/>
</dbReference>
<dbReference type="PANTHER" id="PTHR23235:SF120">
    <property type="entry name" value="KRUPPEL-LIKE FACTOR 15"/>
    <property type="match status" value="1"/>
</dbReference>
<proteinExistence type="predicted"/>
<dbReference type="SUPFAM" id="SSF57667">
    <property type="entry name" value="beta-beta-alpha zinc fingers"/>
    <property type="match status" value="2"/>
</dbReference>
<protein>
    <submittedName>
        <fullName evidence="9">SP9 protein</fullName>
    </submittedName>
</protein>
<evidence type="ECO:0000313" key="9">
    <source>
        <dbReference type="EMBL" id="OWR50844.1"/>
    </source>
</evidence>
<accession>A0A212FAS9</accession>
<organism evidence="9 10">
    <name type="scientific">Danaus plexippus plexippus</name>
    <dbReference type="NCBI Taxonomy" id="278856"/>
    <lineage>
        <taxon>Eukaryota</taxon>
        <taxon>Metazoa</taxon>
        <taxon>Ecdysozoa</taxon>
        <taxon>Arthropoda</taxon>
        <taxon>Hexapoda</taxon>
        <taxon>Insecta</taxon>
        <taxon>Pterygota</taxon>
        <taxon>Neoptera</taxon>
        <taxon>Endopterygota</taxon>
        <taxon>Lepidoptera</taxon>
        <taxon>Glossata</taxon>
        <taxon>Ditrysia</taxon>
        <taxon>Papilionoidea</taxon>
        <taxon>Nymphalidae</taxon>
        <taxon>Danainae</taxon>
        <taxon>Danaini</taxon>
        <taxon>Danaina</taxon>
        <taxon>Danaus</taxon>
        <taxon>Danaus</taxon>
    </lineage>
</organism>
<sequence length="290" mass="33087">MHVDYWRVTMFRENGWLRDEALLSDSLLFEYSPAESLINFELPTNFNTELNDWQLCDLDIPCDDLVNGLNDTNTSSFEDGSPVLFDFDELDKNIDLDDYLLEALTSDKSSDIQTSGSDSTESRNEGALGRLSVLGIDLESTSVQDIQYTPRVYKRNLEKVQSVQETKVRSWGEPTFCSEVGAFRCPVEDCGKLYAKASHVRAHLRRHSGEKPYRCTWGGCNWRFARSDELARHRRSHSGDKPYRCQECGKRFARSDHLAKHGRVHARRAAAAAAAAKRANAHTYRTRRLL</sequence>
<name>A0A212FAS9_DANPL</name>
<evidence type="ECO:0000256" key="7">
    <source>
        <dbReference type="PROSITE-ProRule" id="PRU00042"/>
    </source>
</evidence>
<dbReference type="KEGG" id="dpl:KGM_202502"/>
<dbReference type="InterPro" id="IPR013087">
    <property type="entry name" value="Znf_C2H2_type"/>
</dbReference>
<dbReference type="GO" id="GO:0000981">
    <property type="term" value="F:DNA-binding transcription factor activity, RNA polymerase II-specific"/>
    <property type="evidence" value="ECO:0007669"/>
    <property type="project" value="TreeGrafter"/>
</dbReference>
<dbReference type="STRING" id="278856.A0A212FAS9"/>
<dbReference type="GO" id="GO:0008270">
    <property type="term" value="F:zinc ion binding"/>
    <property type="evidence" value="ECO:0007669"/>
    <property type="project" value="UniProtKB-KW"/>
</dbReference>
<comment type="caution">
    <text evidence="9">The sequence shown here is derived from an EMBL/GenBank/DDBJ whole genome shotgun (WGS) entry which is preliminary data.</text>
</comment>